<dbReference type="EMBL" id="LVLJ01000748">
    <property type="protein sequence ID" value="OAE32679.1"/>
    <property type="molecule type" value="Genomic_DNA"/>
</dbReference>
<dbReference type="EMBL" id="AP019872">
    <property type="protein sequence ID" value="BBN15747.1"/>
    <property type="molecule type" value="Genomic_DNA"/>
</dbReference>
<dbReference type="SMART" id="SM00198">
    <property type="entry name" value="SCP"/>
    <property type="match status" value="1"/>
</dbReference>
<evidence type="ECO:0000313" key="8">
    <source>
        <dbReference type="Proteomes" id="UP001162541"/>
    </source>
</evidence>
<dbReference type="SUPFAM" id="SSF55797">
    <property type="entry name" value="PR-1-like"/>
    <property type="match status" value="1"/>
</dbReference>
<dbReference type="Proteomes" id="UP001162541">
    <property type="component" value="Chromosome 7"/>
</dbReference>
<dbReference type="PRINTS" id="PR00837">
    <property type="entry name" value="V5TPXLIKE"/>
</dbReference>
<dbReference type="InterPro" id="IPR002413">
    <property type="entry name" value="V5_allergen-like"/>
</dbReference>
<feature type="signal peptide" evidence="3">
    <location>
        <begin position="1"/>
        <end position="24"/>
    </location>
</feature>
<evidence type="ECO:0000256" key="3">
    <source>
        <dbReference type="SAM" id="SignalP"/>
    </source>
</evidence>
<keyword evidence="2" id="KW-0568">Pathogenesis-related protein</keyword>
<evidence type="ECO:0000313" key="6">
    <source>
        <dbReference type="EMBL" id="OAE32679.1"/>
    </source>
</evidence>
<organism evidence="6 7">
    <name type="scientific">Marchantia polymorpha subsp. ruderalis</name>
    <dbReference type="NCBI Taxonomy" id="1480154"/>
    <lineage>
        <taxon>Eukaryota</taxon>
        <taxon>Viridiplantae</taxon>
        <taxon>Streptophyta</taxon>
        <taxon>Embryophyta</taxon>
        <taxon>Marchantiophyta</taxon>
        <taxon>Marchantiopsida</taxon>
        <taxon>Marchantiidae</taxon>
        <taxon>Marchantiales</taxon>
        <taxon>Marchantiaceae</taxon>
        <taxon>Marchantia</taxon>
    </lineage>
</organism>
<sequence length="163" mass="17905">MAVMDSSSTAVLLLLLASAGIASAALTWDRQFLDPHNAARNAVKVPNLSWDWNLAKYAQNWANNQARDNCKLKHSMGPYGENIYWASWSSTPLDAVKAFVDEKPFYNYASNTCKAGEMCGHYTQVVWKTTTKVGCASSKCPGGGTYTVCSYNPPGNYIGMRPY</sequence>
<dbReference type="Pfam" id="PF00188">
    <property type="entry name" value="CAP"/>
    <property type="match status" value="1"/>
</dbReference>
<dbReference type="Proteomes" id="UP000077202">
    <property type="component" value="Unassembled WGS sequence"/>
</dbReference>
<dbReference type="InterPro" id="IPR014044">
    <property type="entry name" value="CAP_dom"/>
</dbReference>
<keyword evidence="7" id="KW-1185">Reference proteome</keyword>
<proteinExistence type="predicted"/>
<evidence type="ECO:0000259" key="4">
    <source>
        <dbReference type="SMART" id="SM00198"/>
    </source>
</evidence>
<dbReference type="InterPro" id="IPR035940">
    <property type="entry name" value="CAP_sf"/>
</dbReference>
<accession>A0A176WHW6</accession>
<dbReference type="GO" id="GO:0005576">
    <property type="term" value="C:extracellular region"/>
    <property type="evidence" value="ECO:0007669"/>
    <property type="project" value="InterPro"/>
</dbReference>
<evidence type="ECO:0000256" key="2">
    <source>
        <dbReference type="ARBA" id="ARBA00023265"/>
    </source>
</evidence>
<reference evidence="5" key="2">
    <citation type="journal article" date="2019" name="Curr. Biol.">
        <title>Chromatin organization in early land plants reveals an ancestral association between H3K27me3, transposons, and constitutive heterochromatin.</title>
        <authorList>
            <person name="Montgomery S.A."/>
            <person name="Tanizawa Y."/>
            <person name="Galik B."/>
            <person name="Wang N."/>
            <person name="Ito T."/>
            <person name="Mochizuki T."/>
            <person name="Akimcheva S."/>
            <person name="Bowman J."/>
            <person name="Cognat V."/>
            <person name="Drouard L."/>
            <person name="Ekker H."/>
            <person name="Houng S."/>
            <person name="Kohchi T."/>
            <person name="Lin S."/>
            <person name="Liu L.D."/>
            <person name="Nakamura Y."/>
            <person name="Valeeva L.R."/>
            <person name="Shakirov E.V."/>
            <person name="Shippen D.E."/>
            <person name="Wei W."/>
            <person name="Yagura M."/>
            <person name="Yamaoka S."/>
            <person name="Yamato K.T."/>
            <person name="Liu C."/>
            <person name="Berger F."/>
        </authorList>
    </citation>
    <scope>NUCLEOTIDE SEQUENCE [LARGE SCALE GENOMIC DNA]</scope>
    <source>
        <strain evidence="5">Tak-1</strain>
    </source>
</reference>
<comment type="function">
    <text evidence="1">Probably involved in the defense reaction of plants against pathogens.</text>
</comment>
<dbReference type="PANTHER" id="PTHR10334">
    <property type="entry name" value="CYSTEINE-RICH SECRETORY PROTEIN-RELATED"/>
    <property type="match status" value="1"/>
</dbReference>
<dbReference type="FunFam" id="3.40.33.10:FF:000004">
    <property type="entry name" value="CAP, cysteine-rich secretory protein, antigen 5"/>
    <property type="match status" value="1"/>
</dbReference>
<reference evidence="6 7" key="1">
    <citation type="submission" date="2016-03" db="EMBL/GenBank/DDBJ databases">
        <title>Mechanisms controlling the formation of the plant cell surface in tip-growing cells are functionally conserved among land plants.</title>
        <authorList>
            <person name="Honkanen S."/>
            <person name="Jones V.A."/>
            <person name="Morieri G."/>
            <person name="Champion C."/>
            <person name="Hetherington A.J."/>
            <person name="Kelly S."/>
            <person name="Saint-Marcoux D."/>
            <person name="Proust H."/>
            <person name="Prescott H."/>
            <person name="Dolan L."/>
        </authorList>
    </citation>
    <scope>NUCLEOTIDE SEQUENCE [LARGE SCALE GENOMIC DNA]</scope>
    <source>
        <strain evidence="7">cv. Tak-1 and cv. Tak-2</strain>
        <tissue evidence="6">Whole gametophyte</tissue>
    </source>
</reference>
<evidence type="ECO:0000256" key="1">
    <source>
        <dbReference type="ARBA" id="ARBA00003143"/>
    </source>
</evidence>
<keyword evidence="3" id="KW-0732">Signal</keyword>
<name>A0A176WHW6_MARPO</name>
<keyword evidence="2" id="KW-0611">Plant defense</keyword>
<protein>
    <recommendedName>
        <fullName evidence="4">SCP domain-containing protein</fullName>
    </recommendedName>
</protein>
<dbReference type="InterPro" id="IPR018244">
    <property type="entry name" value="Allrgn_V5/Tpx1_CS"/>
</dbReference>
<dbReference type="AlphaFoldDB" id="A0A176WHW6"/>
<dbReference type="CDD" id="cd05381">
    <property type="entry name" value="CAP_PR-1"/>
    <property type="match status" value="1"/>
</dbReference>
<dbReference type="PRINTS" id="PR00838">
    <property type="entry name" value="V5ALLERGEN"/>
</dbReference>
<feature type="domain" description="SCP" evidence="4">
    <location>
        <begin position="27"/>
        <end position="159"/>
    </location>
</feature>
<dbReference type="InterPro" id="IPR001283">
    <property type="entry name" value="CRISP-related"/>
</dbReference>
<feature type="chain" id="PRO_5042333807" description="SCP domain-containing protein" evidence="3">
    <location>
        <begin position="25"/>
        <end position="163"/>
    </location>
</feature>
<evidence type="ECO:0000313" key="7">
    <source>
        <dbReference type="Proteomes" id="UP000077202"/>
    </source>
</evidence>
<gene>
    <name evidence="6" type="ORF">AXG93_4085s1000</name>
    <name evidence="5" type="ORF">Mp_7g00440</name>
</gene>
<dbReference type="Gene3D" id="3.40.33.10">
    <property type="entry name" value="CAP"/>
    <property type="match status" value="1"/>
</dbReference>
<dbReference type="PROSITE" id="PS01009">
    <property type="entry name" value="CRISP_1"/>
    <property type="match status" value="1"/>
</dbReference>
<reference evidence="8" key="3">
    <citation type="journal article" date="2020" name="Curr. Biol.">
        <title>Chromatin organization in early land plants reveals an ancestral association between H3K27me3, transposons, and constitutive heterochromatin.</title>
        <authorList>
            <person name="Montgomery S.A."/>
            <person name="Tanizawa Y."/>
            <person name="Galik B."/>
            <person name="Wang N."/>
            <person name="Ito T."/>
            <person name="Mochizuki T."/>
            <person name="Akimcheva S."/>
            <person name="Bowman J.L."/>
            <person name="Cognat V."/>
            <person name="Marechal-Drouard L."/>
            <person name="Ekker H."/>
            <person name="Hong S.F."/>
            <person name="Kohchi T."/>
            <person name="Lin S.S."/>
            <person name="Liu L.D."/>
            <person name="Nakamura Y."/>
            <person name="Valeeva L.R."/>
            <person name="Shakirov E.V."/>
            <person name="Shippen D.E."/>
            <person name="Wei W.L."/>
            <person name="Yagura M."/>
            <person name="Yamaoka S."/>
            <person name="Yamato K.T."/>
            <person name="Liu C."/>
            <person name="Berger F."/>
        </authorList>
    </citation>
    <scope>NUCLEOTIDE SEQUENCE [LARGE SCALE GENOMIC DNA]</scope>
    <source>
        <strain evidence="8">Tak-1</strain>
    </source>
</reference>
<evidence type="ECO:0000313" key="5">
    <source>
        <dbReference type="EMBL" id="BBN15747.1"/>
    </source>
</evidence>